<feature type="compositionally biased region" description="Basic and acidic residues" evidence="1">
    <location>
        <begin position="9"/>
        <end position="20"/>
    </location>
</feature>
<name>A0A1H9I464_9ACTN</name>
<dbReference type="STRING" id="1036181.SAMN05421756_10574"/>
<feature type="region of interest" description="Disordered" evidence="1">
    <location>
        <begin position="1"/>
        <end position="20"/>
    </location>
</feature>
<evidence type="ECO:0000313" key="2">
    <source>
        <dbReference type="EMBL" id="SEQ69353.1"/>
    </source>
</evidence>
<keyword evidence="3" id="KW-1185">Reference proteome</keyword>
<sequence length="128" mass="13609">MDTPGQDGQQRDGQERAQEEAFLEARHEGRLVASADVSGSTEPHGTAQVALHRHHPDAPAEVRGDLVDQVMDTRVVSSSDAVHVVLPLGDSASITRLQERTEDFTARPAGTSAVVDAAVPPPADAQER</sequence>
<proteinExistence type="predicted"/>
<evidence type="ECO:0000256" key="1">
    <source>
        <dbReference type="SAM" id="MobiDB-lite"/>
    </source>
</evidence>
<dbReference type="AlphaFoldDB" id="A0A1H9I464"/>
<dbReference type="EMBL" id="FOFA01000005">
    <property type="protein sequence ID" value="SEQ69353.1"/>
    <property type="molecule type" value="Genomic_DNA"/>
</dbReference>
<feature type="region of interest" description="Disordered" evidence="1">
    <location>
        <begin position="33"/>
        <end position="57"/>
    </location>
</feature>
<protein>
    <submittedName>
        <fullName evidence="2">Uncharacterized protein</fullName>
    </submittedName>
</protein>
<organism evidence="2 3">
    <name type="scientific">Microlunatus flavus</name>
    <dbReference type="NCBI Taxonomy" id="1036181"/>
    <lineage>
        <taxon>Bacteria</taxon>
        <taxon>Bacillati</taxon>
        <taxon>Actinomycetota</taxon>
        <taxon>Actinomycetes</taxon>
        <taxon>Propionibacteriales</taxon>
        <taxon>Propionibacteriaceae</taxon>
        <taxon>Microlunatus</taxon>
    </lineage>
</organism>
<dbReference type="OrthoDB" id="5188842at2"/>
<dbReference type="RefSeq" id="WP_091181001.1">
    <property type="nucleotide sequence ID" value="NZ_FOFA01000005.1"/>
</dbReference>
<reference evidence="3" key="1">
    <citation type="submission" date="2016-10" db="EMBL/GenBank/DDBJ databases">
        <authorList>
            <person name="Varghese N."/>
            <person name="Submissions S."/>
        </authorList>
    </citation>
    <scope>NUCLEOTIDE SEQUENCE [LARGE SCALE GENOMIC DNA]</scope>
    <source>
        <strain evidence="3">CGMCC 4.6856</strain>
    </source>
</reference>
<gene>
    <name evidence="2" type="ORF">SAMN05421756_10574</name>
</gene>
<evidence type="ECO:0000313" key="3">
    <source>
        <dbReference type="Proteomes" id="UP000198504"/>
    </source>
</evidence>
<accession>A0A1H9I464</accession>
<dbReference type="Proteomes" id="UP000198504">
    <property type="component" value="Unassembled WGS sequence"/>
</dbReference>